<proteinExistence type="predicted"/>
<keyword evidence="1" id="KW-1133">Transmembrane helix</keyword>
<evidence type="ECO:0008006" key="4">
    <source>
        <dbReference type="Google" id="ProtNLM"/>
    </source>
</evidence>
<dbReference type="Proteomes" id="UP000187891">
    <property type="component" value="Unassembled WGS sequence"/>
</dbReference>
<dbReference type="EMBL" id="FMUE01000003">
    <property type="protein sequence ID" value="SCX19700.1"/>
    <property type="molecule type" value="Genomic_DNA"/>
</dbReference>
<feature type="transmembrane region" description="Helical" evidence="1">
    <location>
        <begin position="6"/>
        <end position="27"/>
    </location>
</feature>
<evidence type="ECO:0000313" key="2">
    <source>
        <dbReference type="EMBL" id="SCX19700.1"/>
    </source>
</evidence>
<sequence length="128" mass="13390">MTFNDYLTAVFSSHFTAGFAGAVVRSITSKNSNPWETMVGGIAGMLSAGYVTPAVISYFEIVDASSALTAAFLIGMLGVYAAESMMRVAARYAANPTIPTALTPIAVIDAISNNHNSQKPSDDDSTKS</sequence>
<feature type="transmembrane region" description="Helical" evidence="1">
    <location>
        <begin position="65"/>
        <end position="82"/>
    </location>
</feature>
<gene>
    <name evidence="2" type="ORF">DSM25559_1882</name>
</gene>
<evidence type="ECO:0000313" key="3">
    <source>
        <dbReference type="Proteomes" id="UP000187891"/>
    </source>
</evidence>
<accession>A0A1R3TLT5</accession>
<keyword evidence="1" id="KW-0472">Membrane</keyword>
<reference evidence="3" key="1">
    <citation type="submission" date="2016-10" db="EMBL/GenBank/DDBJ databases">
        <authorList>
            <person name="Wibberg D."/>
        </authorList>
    </citation>
    <scope>NUCLEOTIDE SEQUENCE [LARGE SCALE GENOMIC DNA]</scope>
</reference>
<feature type="transmembrane region" description="Helical" evidence="1">
    <location>
        <begin position="39"/>
        <end position="59"/>
    </location>
</feature>
<organism evidence="2 3">
    <name type="scientific">Agrobacterium rosae</name>
    <dbReference type="NCBI Taxonomy" id="1972867"/>
    <lineage>
        <taxon>Bacteria</taxon>
        <taxon>Pseudomonadati</taxon>
        <taxon>Pseudomonadota</taxon>
        <taxon>Alphaproteobacteria</taxon>
        <taxon>Hyphomicrobiales</taxon>
        <taxon>Rhizobiaceae</taxon>
        <taxon>Rhizobium/Agrobacterium group</taxon>
        <taxon>Agrobacterium</taxon>
    </lineage>
</organism>
<keyword evidence="1" id="KW-0812">Transmembrane</keyword>
<name>A0A1R3TLT5_9HYPH</name>
<protein>
    <recommendedName>
        <fullName evidence="4">Holin</fullName>
    </recommendedName>
</protein>
<evidence type="ECO:0000256" key="1">
    <source>
        <dbReference type="SAM" id="Phobius"/>
    </source>
</evidence>
<dbReference type="AlphaFoldDB" id="A0A1R3TLT5"/>
<dbReference type="RefSeq" id="WP_077119282.1">
    <property type="nucleotide sequence ID" value="NZ_FMUE01000003.1"/>
</dbReference>
<dbReference type="STRING" id="1907666.DSM25559_1882"/>